<dbReference type="CDD" id="cd07887">
    <property type="entry name" value="RHD-n_Dorsal_Dif"/>
    <property type="match status" value="1"/>
</dbReference>
<dbReference type="Gene3D" id="2.60.40.10">
    <property type="entry name" value="Immunoglobulins"/>
    <property type="match status" value="1"/>
</dbReference>
<dbReference type="InterPro" id="IPR014756">
    <property type="entry name" value="Ig_E-set"/>
</dbReference>
<feature type="compositionally biased region" description="Polar residues" evidence="1">
    <location>
        <begin position="598"/>
        <end position="617"/>
    </location>
</feature>
<dbReference type="EnsemblMetazoa" id="SSS_3850s_mrna">
    <property type="protein sequence ID" value="KAF7488016.1"/>
    <property type="gene ID" value="SSS_3850"/>
</dbReference>
<dbReference type="Proteomes" id="UP000070412">
    <property type="component" value="Unassembled WGS sequence"/>
</dbReference>
<evidence type="ECO:0000313" key="5">
    <source>
        <dbReference type="Proteomes" id="UP000070412"/>
    </source>
</evidence>
<dbReference type="GO" id="GO:0008063">
    <property type="term" value="P:Toll signaling pathway"/>
    <property type="evidence" value="ECO:0007669"/>
    <property type="project" value="UniProtKB-ARBA"/>
</dbReference>
<dbReference type="GO" id="GO:0048935">
    <property type="term" value="P:peripheral nervous system neuron development"/>
    <property type="evidence" value="ECO:0007669"/>
    <property type="project" value="UniProtKB-ARBA"/>
</dbReference>
<feature type="region of interest" description="Disordered" evidence="1">
    <location>
        <begin position="490"/>
        <end position="525"/>
    </location>
</feature>
<dbReference type="EMBL" id="WVUK01000066">
    <property type="protein sequence ID" value="KAF7488016.1"/>
    <property type="molecule type" value="Genomic_DNA"/>
</dbReference>
<reference evidence="4" key="3">
    <citation type="submission" date="2022-06" db="UniProtKB">
        <authorList>
            <consortium name="EnsemblMetazoa"/>
        </authorList>
    </citation>
    <scope>IDENTIFICATION</scope>
</reference>
<dbReference type="FunFam" id="2.60.40.340:FF:000006">
    <property type="entry name" value="Dorsal isoform 1-B"/>
    <property type="match status" value="1"/>
</dbReference>
<dbReference type="OrthoDB" id="7881762at2759"/>
<dbReference type="SUPFAM" id="SSF81296">
    <property type="entry name" value="E set domains"/>
    <property type="match status" value="1"/>
</dbReference>
<dbReference type="PROSITE" id="PS50254">
    <property type="entry name" value="REL_2"/>
    <property type="match status" value="1"/>
</dbReference>
<feature type="compositionally biased region" description="Polar residues" evidence="1">
    <location>
        <begin position="444"/>
        <end position="465"/>
    </location>
</feature>
<dbReference type="GO" id="GO:0005654">
    <property type="term" value="C:nucleoplasm"/>
    <property type="evidence" value="ECO:0007669"/>
    <property type="project" value="UniProtKB-ARBA"/>
</dbReference>
<dbReference type="GO" id="GO:0038061">
    <property type="term" value="P:non-canonical NF-kappaB signal transduction"/>
    <property type="evidence" value="ECO:0007669"/>
    <property type="project" value="TreeGrafter"/>
</dbReference>
<dbReference type="GO" id="GO:0005737">
    <property type="term" value="C:cytoplasm"/>
    <property type="evidence" value="ECO:0007669"/>
    <property type="project" value="InterPro"/>
</dbReference>
<keyword evidence="5" id="KW-1185">Reference proteome</keyword>
<dbReference type="GO" id="GO:0000981">
    <property type="term" value="F:DNA-binding transcription factor activity, RNA polymerase II-specific"/>
    <property type="evidence" value="ECO:0007669"/>
    <property type="project" value="TreeGrafter"/>
</dbReference>
<feature type="domain" description="RHD" evidence="2">
    <location>
        <begin position="11"/>
        <end position="191"/>
    </location>
</feature>
<feature type="region of interest" description="Disordered" evidence="1">
    <location>
        <begin position="430"/>
        <end position="470"/>
    </location>
</feature>
<name>A0A834R3G3_SARSC</name>
<dbReference type="SMART" id="SM00429">
    <property type="entry name" value="IPT"/>
    <property type="match status" value="1"/>
</dbReference>
<proteinExistence type="predicted"/>
<dbReference type="Gene3D" id="2.60.40.340">
    <property type="entry name" value="Rel homology domain (RHD), DNA-binding domain"/>
    <property type="match status" value="1"/>
</dbReference>
<gene>
    <name evidence="3" type="ORF">SSS_3850</name>
</gene>
<dbReference type="PANTHER" id="PTHR24169:SF25">
    <property type="entry name" value="DORSAL-RELATED IMMUNITY FACTOR DIF-RELATED"/>
    <property type="match status" value="1"/>
</dbReference>
<feature type="region of interest" description="Disordered" evidence="1">
    <location>
        <begin position="586"/>
        <end position="617"/>
    </location>
</feature>
<dbReference type="GO" id="GO:0045944">
    <property type="term" value="P:positive regulation of transcription by RNA polymerase II"/>
    <property type="evidence" value="ECO:0007669"/>
    <property type="project" value="TreeGrafter"/>
</dbReference>
<feature type="compositionally biased region" description="Polar residues" evidence="1">
    <location>
        <begin position="490"/>
        <end position="514"/>
    </location>
</feature>
<organism evidence="3">
    <name type="scientific">Sarcoptes scabiei</name>
    <name type="common">Itch mite</name>
    <name type="synonym">Acarus scabiei</name>
    <dbReference type="NCBI Taxonomy" id="52283"/>
    <lineage>
        <taxon>Eukaryota</taxon>
        <taxon>Metazoa</taxon>
        <taxon>Ecdysozoa</taxon>
        <taxon>Arthropoda</taxon>
        <taxon>Chelicerata</taxon>
        <taxon>Arachnida</taxon>
        <taxon>Acari</taxon>
        <taxon>Acariformes</taxon>
        <taxon>Sarcoptiformes</taxon>
        <taxon>Astigmata</taxon>
        <taxon>Psoroptidia</taxon>
        <taxon>Sarcoptoidea</taxon>
        <taxon>Sarcoptidae</taxon>
        <taxon>Sarcoptinae</taxon>
        <taxon>Sarcoptes</taxon>
    </lineage>
</organism>
<dbReference type="GO" id="GO:0045087">
    <property type="term" value="P:innate immune response"/>
    <property type="evidence" value="ECO:0007669"/>
    <property type="project" value="TreeGrafter"/>
</dbReference>
<dbReference type="InterPro" id="IPR037059">
    <property type="entry name" value="RHD_DNA_bind_dom_sf"/>
</dbReference>
<dbReference type="AlphaFoldDB" id="A0A834R3G3"/>
<dbReference type="InterPro" id="IPR000451">
    <property type="entry name" value="NFkB/Dor"/>
</dbReference>
<protein>
    <submittedName>
        <fullName evidence="3">Embryonic polarity protein dorsal</fullName>
    </submittedName>
</protein>
<dbReference type="InterPro" id="IPR011539">
    <property type="entry name" value="RHD_DNA_bind_dom"/>
</dbReference>
<dbReference type="GO" id="GO:0033554">
    <property type="term" value="P:cellular response to stress"/>
    <property type="evidence" value="ECO:0007669"/>
    <property type="project" value="TreeGrafter"/>
</dbReference>
<dbReference type="PROSITE" id="PS01204">
    <property type="entry name" value="REL_1"/>
    <property type="match status" value="1"/>
</dbReference>
<dbReference type="InterPro" id="IPR002909">
    <property type="entry name" value="IPT_dom"/>
</dbReference>
<dbReference type="InterPro" id="IPR008967">
    <property type="entry name" value="p53-like_TF_DNA-bd_sf"/>
</dbReference>
<dbReference type="Pfam" id="PF00554">
    <property type="entry name" value="RHD_DNA_bind"/>
    <property type="match status" value="1"/>
</dbReference>
<dbReference type="PANTHER" id="PTHR24169">
    <property type="entry name" value="NUCLEAR FACTOR NF-KAPPA-B PROTEIN"/>
    <property type="match status" value="1"/>
</dbReference>
<accession>A0A834R3G3</accession>
<dbReference type="GO" id="GO:0000978">
    <property type="term" value="F:RNA polymerase II cis-regulatory region sequence-specific DNA binding"/>
    <property type="evidence" value="ECO:0007669"/>
    <property type="project" value="TreeGrafter"/>
</dbReference>
<reference evidence="5" key="1">
    <citation type="journal article" date="2020" name="PLoS Negl. Trop. Dis.">
        <title>High-quality nuclear genome for Sarcoptes scabiei-A critical resource for a neglected parasite.</title>
        <authorList>
            <person name="Korhonen P.K."/>
            <person name="Gasser R.B."/>
            <person name="Ma G."/>
            <person name="Wang T."/>
            <person name="Stroehlein A.J."/>
            <person name="Young N.D."/>
            <person name="Ang C.S."/>
            <person name="Fernando D.D."/>
            <person name="Lu H.C."/>
            <person name="Taylor S."/>
            <person name="Reynolds S.L."/>
            <person name="Mofiz E."/>
            <person name="Najaraj S.H."/>
            <person name="Gowda H."/>
            <person name="Madugundu A."/>
            <person name="Renuse S."/>
            <person name="Holt D."/>
            <person name="Pandey A."/>
            <person name="Papenfuss A.T."/>
            <person name="Fischer K."/>
        </authorList>
    </citation>
    <scope>NUCLEOTIDE SEQUENCE [LARGE SCALE GENOMIC DNA]</scope>
</reference>
<dbReference type="InterPro" id="IPR013783">
    <property type="entry name" value="Ig-like_fold"/>
</dbReference>
<dbReference type="InterPro" id="IPR032397">
    <property type="entry name" value="RHD_dimer"/>
</dbReference>
<feature type="region of interest" description="Disordered" evidence="1">
    <location>
        <begin position="385"/>
        <end position="410"/>
    </location>
</feature>
<dbReference type="GO" id="GO:0002225">
    <property type="term" value="P:positive regulation of antimicrobial peptide production"/>
    <property type="evidence" value="ECO:0007669"/>
    <property type="project" value="UniProtKB-ARBA"/>
</dbReference>
<evidence type="ECO:0000313" key="4">
    <source>
        <dbReference type="EnsemblMetazoa" id="KAF7488016.1"/>
    </source>
</evidence>
<dbReference type="GO" id="GO:0034097">
    <property type="term" value="P:response to cytokine"/>
    <property type="evidence" value="ECO:0007669"/>
    <property type="project" value="TreeGrafter"/>
</dbReference>
<sequence>MTTNVSTSNGSTKPFVRIIEQPAKCAIRFRYECEGRSAGSIPGINSTPENKTFPTIQVCNYRGKAVVVVSCVTKEPPYRPHPHNLVGKEGCKKGVCTLVIDNNVDMICTFTSLGIQCVKRNKIEESLKLREMIKVDPFRTGFSHRNQTSSIDLNCLRLCFQVFIEGPEKGKFAVQLPPVISDAIYDKKAMAELIIAKLSHYSAPCTGGKEIILLCDRVAKDDIQVRFFQESEKGIVWEAFGEFSANDVHKQVAIALRTPRYYDETISQPVTVQMQLRRPSDCCLSMPRSFQITPREIDLDGLVRKRHKRLKEENYDLLREYIQLANKQQSTSICLDMVKSEIPTAQETSIAASSSSSAQISSLPTSAIISSQNFSDPSVALHHLEQKSPQSSLQHQHNLSNQKTGETESNIISSIPKSFNRFVFNEANDDGRFNPPRSLIPASLTPTNQQCSNASIVNKNRSSSSENHDKSQPLMAYALAASMVVPSTSSIQNSCTISSPDSKSFQYQRSSANPPTFPSPIASPNVNTQNQEIPSEVMERFDSLDIDSSELIPDLDFNSNTMLSLMMDSSSGLSLNDSFSDITNNNNNIPTSNIPTSKTQDSQINGDNGNKSFNPYNNEQIRSKVKMNIPINEIRNQNGHLNEDATASNISIMEMISNGNLLELGYDNRNLINNNSPIFMSLDADNNLNHLE</sequence>
<dbReference type="GO" id="GO:0007249">
    <property type="term" value="P:canonical NF-kappaB signal transduction"/>
    <property type="evidence" value="ECO:0007669"/>
    <property type="project" value="UniProtKB-ARBA"/>
</dbReference>
<dbReference type="Pfam" id="PF16179">
    <property type="entry name" value="RHD_dimer"/>
    <property type="match status" value="1"/>
</dbReference>
<dbReference type="PRINTS" id="PR00057">
    <property type="entry name" value="NFKBTNSCPFCT"/>
</dbReference>
<dbReference type="InterPro" id="IPR030492">
    <property type="entry name" value="RHD_CS"/>
</dbReference>
<evidence type="ECO:0000256" key="1">
    <source>
        <dbReference type="SAM" id="MobiDB-lite"/>
    </source>
</evidence>
<dbReference type="FunFam" id="2.60.40.10:FF:000046">
    <property type="entry name" value="Nuclear factor NF-kappa-B p105 subunit"/>
    <property type="match status" value="1"/>
</dbReference>
<evidence type="ECO:0000313" key="3">
    <source>
        <dbReference type="EMBL" id="KAF7488016.1"/>
    </source>
</evidence>
<evidence type="ECO:0000259" key="2">
    <source>
        <dbReference type="PROSITE" id="PS50254"/>
    </source>
</evidence>
<feature type="compositionally biased region" description="Polar residues" evidence="1">
    <location>
        <begin position="387"/>
        <end position="410"/>
    </location>
</feature>
<dbReference type="SUPFAM" id="SSF49417">
    <property type="entry name" value="p53-like transcription factors"/>
    <property type="match status" value="1"/>
</dbReference>
<reference evidence="3" key="2">
    <citation type="submission" date="2020-01" db="EMBL/GenBank/DDBJ databases">
        <authorList>
            <person name="Korhonen P.K.K."/>
            <person name="Guangxu M.G."/>
            <person name="Wang T.W."/>
            <person name="Stroehlein A.J.S."/>
            <person name="Young N.D."/>
            <person name="Ang C.-S.A."/>
            <person name="Fernando D.W.F."/>
            <person name="Lu H.L."/>
            <person name="Taylor S.T."/>
            <person name="Ehtesham M.E.M."/>
            <person name="Najaraj S.H.N."/>
            <person name="Harsha G.H.G."/>
            <person name="Madugundu A.M."/>
            <person name="Renuse S.R."/>
            <person name="Holt D.H."/>
            <person name="Pandey A.P."/>
            <person name="Papenfuss A.P."/>
            <person name="Gasser R.B.G."/>
            <person name="Fischer K.F."/>
        </authorList>
    </citation>
    <scope>NUCLEOTIDE SEQUENCE</scope>
    <source>
        <strain evidence="3">SSS_KF_BRIS2020</strain>
    </source>
</reference>
<feature type="compositionally biased region" description="Low complexity" evidence="1">
    <location>
        <begin position="586"/>
        <end position="597"/>
    </location>
</feature>
<dbReference type="GO" id="GO:0035206">
    <property type="term" value="P:regulation of hemocyte proliferation"/>
    <property type="evidence" value="ECO:0007669"/>
    <property type="project" value="UniProtKB-ARBA"/>
</dbReference>